<feature type="transmembrane region" description="Helical" evidence="1">
    <location>
        <begin position="122"/>
        <end position="143"/>
    </location>
</feature>
<organism evidence="2 3">
    <name type="scientific">Alkalihalophilus lindianensis</name>
    <dbReference type="NCBI Taxonomy" id="1630542"/>
    <lineage>
        <taxon>Bacteria</taxon>
        <taxon>Bacillati</taxon>
        <taxon>Bacillota</taxon>
        <taxon>Bacilli</taxon>
        <taxon>Bacillales</taxon>
        <taxon>Bacillaceae</taxon>
        <taxon>Alkalihalophilus</taxon>
    </lineage>
</organism>
<keyword evidence="1" id="KW-0812">Transmembrane</keyword>
<comment type="caution">
    <text evidence="2">The sequence shown here is derived from an EMBL/GenBank/DDBJ whole genome shotgun (WGS) entry which is preliminary data.</text>
</comment>
<dbReference type="RefSeq" id="WP_317123944.1">
    <property type="nucleotide sequence ID" value="NZ_JAWJBA010000017.1"/>
</dbReference>
<sequence>MSSSRILRSLFIGSVTMWSFLLLEGDLLSGDFFNILSFSFGTIFIIFSIIAGSFLEGIETKHHVKTYLPLSMSIYWIYSLVLYTIFMIEINIMFILLFAIVISLIDFGVGKGVKNTAIRQDLANVALTFPLFAFFMGFVLTNFI</sequence>
<proteinExistence type="predicted"/>
<feature type="transmembrane region" description="Helical" evidence="1">
    <location>
        <begin position="35"/>
        <end position="55"/>
    </location>
</feature>
<accession>A0ABU3XG14</accession>
<evidence type="ECO:0000256" key="1">
    <source>
        <dbReference type="SAM" id="Phobius"/>
    </source>
</evidence>
<protein>
    <submittedName>
        <fullName evidence="2">Uncharacterized protein</fullName>
    </submittedName>
</protein>
<feature type="transmembrane region" description="Helical" evidence="1">
    <location>
        <begin position="67"/>
        <end position="86"/>
    </location>
</feature>
<reference evidence="2 3" key="1">
    <citation type="submission" date="2023-10" db="EMBL/GenBank/DDBJ databases">
        <title>Screening of Alkalihalobacillus lindianensis BZ-TG-R113 and Its Alleviation of Salt Stress on Rapeseed Growth.</title>
        <authorList>
            <person name="Zhao B."/>
            <person name="Guo T."/>
        </authorList>
    </citation>
    <scope>NUCLEOTIDE SEQUENCE [LARGE SCALE GENOMIC DNA]</scope>
    <source>
        <strain evidence="2 3">BZ-TG-R113</strain>
    </source>
</reference>
<keyword evidence="1" id="KW-0472">Membrane</keyword>
<evidence type="ECO:0000313" key="3">
    <source>
        <dbReference type="Proteomes" id="UP001287282"/>
    </source>
</evidence>
<feature type="transmembrane region" description="Helical" evidence="1">
    <location>
        <begin position="92"/>
        <end position="110"/>
    </location>
</feature>
<dbReference type="Proteomes" id="UP001287282">
    <property type="component" value="Unassembled WGS sequence"/>
</dbReference>
<evidence type="ECO:0000313" key="2">
    <source>
        <dbReference type="EMBL" id="MDV2686839.1"/>
    </source>
</evidence>
<gene>
    <name evidence="2" type="ORF">RYX56_21000</name>
</gene>
<keyword evidence="3" id="KW-1185">Reference proteome</keyword>
<feature type="transmembrane region" description="Helical" evidence="1">
    <location>
        <begin position="7"/>
        <end position="23"/>
    </location>
</feature>
<dbReference type="EMBL" id="JAWJBA010000017">
    <property type="protein sequence ID" value="MDV2686839.1"/>
    <property type="molecule type" value="Genomic_DNA"/>
</dbReference>
<name>A0ABU3XG14_9BACI</name>
<keyword evidence="1" id="KW-1133">Transmembrane helix</keyword>